<comment type="catalytic activity">
    <reaction evidence="1 10">
        <text>Transfers a segment of a (1-&gt;4)-alpha-D-glucan to a new position in an acceptor, which may be glucose or a (1-&gt;4)-alpha-D-glucan.</text>
        <dbReference type="EC" id="2.4.1.25"/>
    </reaction>
</comment>
<comment type="similarity">
    <text evidence="2 10">Belongs to the disproportionating enzyme family.</text>
</comment>
<protein>
    <recommendedName>
        <fullName evidence="4 10">4-alpha-glucanotransferase</fullName>
        <ecNumber evidence="3 10">2.4.1.25</ecNumber>
    </recommendedName>
    <alternativeName>
        <fullName evidence="8 10">Amylomaltase</fullName>
    </alternativeName>
    <alternativeName>
        <fullName evidence="9 10">Disproportionating enzyme</fullName>
    </alternativeName>
</protein>
<proteinExistence type="inferred from homology"/>
<evidence type="ECO:0000256" key="7">
    <source>
        <dbReference type="ARBA" id="ARBA00023277"/>
    </source>
</evidence>
<dbReference type="GO" id="GO:0005975">
    <property type="term" value="P:carbohydrate metabolic process"/>
    <property type="evidence" value="ECO:0007669"/>
    <property type="project" value="InterPro"/>
</dbReference>
<evidence type="ECO:0000256" key="2">
    <source>
        <dbReference type="ARBA" id="ARBA00005684"/>
    </source>
</evidence>
<keyword evidence="6 10" id="KW-0808">Transferase</keyword>
<evidence type="ECO:0000256" key="9">
    <source>
        <dbReference type="ARBA" id="ARBA00031501"/>
    </source>
</evidence>
<dbReference type="RefSeq" id="WP_046329103.1">
    <property type="nucleotide sequence ID" value="NZ_CP011280.1"/>
</dbReference>
<dbReference type="EMBL" id="CP011280">
    <property type="protein sequence ID" value="AKC95999.1"/>
    <property type="molecule type" value="Genomic_DNA"/>
</dbReference>
<dbReference type="KEGG" id="sns:VC03_05875"/>
<keyword evidence="12" id="KW-1185">Reference proteome</keyword>
<evidence type="ECO:0000256" key="5">
    <source>
        <dbReference type="ARBA" id="ARBA00022676"/>
    </source>
</evidence>
<evidence type="ECO:0000256" key="8">
    <source>
        <dbReference type="ARBA" id="ARBA00031423"/>
    </source>
</evidence>
<dbReference type="PATRIC" id="fig|1069640.6.peg.1166"/>
<dbReference type="STRING" id="187101.VC03_05875"/>
<organism evidence="11 12">
    <name type="scientific">Sneathia vaginalis</name>
    <dbReference type="NCBI Taxonomy" id="187101"/>
    <lineage>
        <taxon>Bacteria</taxon>
        <taxon>Fusobacteriati</taxon>
        <taxon>Fusobacteriota</taxon>
        <taxon>Fusobacteriia</taxon>
        <taxon>Fusobacteriales</taxon>
        <taxon>Leptotrichiaceae</taxon>
        <taxon>Sneathia</taxon>
    </lineage>
</organism>
<gene>
    <name evidence="11" type="ORF">VC03_05875</name>
</gene>
<name>A0A0E3UU84_9FUSO</name>
<evidence type="ECO:0000256" key="10">
    <source>
        <dbReference type="RuleBase" id="RU361207"/>
    </source>
</evidence>
<sequence length="498" mass="58311">MLDKDYDYKAINTNRKSGVIMHISSLPSKYGIGTFGKGAYEFCDFLKNAGFHYWQILPLGPTSYGDSPYQSFSSFAGNPYFIDLDILKDDGLLLEEEYINIDFGDNPLKVDYAKLYNNRYTVLKKAFERFKEFDKLNEFVEKHSDWVKDYALFIALKNHFNGASYDTWDEDIKNRKEDAIKKYSEELKNDIQFQYFMQYEFFKQYTNLKKYVNDKGIKIVGDIPIYCAGDSCDVWSDEKQFRLDLVGGCPPDSFSDGGQLWGNPTYDWEYMKKDKYKWWVNRIKKSLKLCDVLRIDHFRGFESYWAIPKGSVNASTGSWVKGPGMDLFNEVKKQLGDIDIIAEDLGYTTKEVVKFRTETGFPGMKVLEFAFDPNNESDFLPHNIERNWAVYCSTHDSDTLQGWIEWQKGTPTLDFARRYLNLTEEEGYAWGILRAAWSSVANIAITQIQDFFQLNNDYRMNIPSTLGNWTFRLDKKYLTKENAEKLYKFNKLYSRLNK</sequence>
<dbReference type="GO" id="GO:0004134">
    <property type="term" value="F:4-alpha-glucanotransferase activity"/>
    <property type="evidence" value="ECO:0007669"/>
    <property type="project" value="UniProtKB-EC"/>
</dbReference>
<dbReference type="HOGENOM" id="CLU_014132_1_0_0"/>
<evidence type="ECO:0000256" key="3">
    <source>
        <dbReference type="ARBA" id="ARBA00012560"/>
    </source>
</evidence>
<dbReference type="InterPro" id="IPR017853">
    <property type="entry name" value="GH"/>
</dbReference>
<dbReference type="AlphaFoldDB" id="A0A0E3UU84"/>
<evidence type="ECO:0000313" key="11">
    <source>
        <dbReference type="EMBL" id="AKC95999.1"/>
    </source>
</evidence>
<dbReference type="Pfam" id="PF02446">
    <property type="entry name" value="Glyco_hydro_77"/>
    <property type="match status" value="1"/>
</dbReference>
<dbReference type="NCBIfam" id="NF011080">
    <property type="entry name" value="PRK14508.1-3"/>
    <property type="match status" value="1"/>
</dbReference>
<dbReference type="EC" id="2.4.1.25" evidence="3 10"/>
<evidence type="ECO:0000256" key="6">
    <source>
        <dbReference type="ARBA" id="ARBA00022679"/>
    </source>
</evidence>
<keyword evidence="5 10" id="KW-0328">Glycosyltransferase</keyword>
<dbReference type="OrthoDB" id="9811841at2"/>
<evidence type="ECO:0000256" key="4">
    <source>
        <dbReference type="ARBA" id="ARBA00020295"/>
    </source>
</evidence>
<dbReference type="Proteomes" id="UP000033103">
    <property type="component" value="Chromosome"/>
</dbReference>
<evidence type="ECO:0000256" key="1">
    <source>
        <dbReference type="ARBA" id="ARBA00000439"/>
    </source>
</evidence>
<dbReference type="Gene3D" id="3.20.20.80">
    <property type="entry name" value="Glycosidases"/>
    <property type="match status" value="1"/>
</dbReference>
<dbReference type="PANTHER" id="PTHR32438">
    <property type="entry name" value="4-ALPHA-GLUCANOTRANSFERASE DPE1, CHLOROPLASTIC/AMYLOPLASTIC"/>
    <property type="match status" value="1"/>
</dbReference>
<dbReference type="NCBIfam" id="TIGR00217">
    <property type="entry name" value="malQ"/>
    <property type="match status" value="1"/>
</dbReference>
<dbReference type="InterPro" id="IPR003385">
    <property type="entry name" value="Glyco_hydro_77"/>
</dbReference>
<keyword evidence="7 10" id="KW-0119">Carbohydrate metabolism</keyword>
<evidence type="ECO:0000313" key="12">
    <source>
        <dbReference type="Proteomes" id="UP000033103"/>
    </source>
</evidence>
<reference evidence="11 12" key="1">
    <citation type="journal article" date="2012" name="BMC Genomics">
        <title>Genomic sequence analysis and characterization of Sneathia amnii sp. nov.</title>
        <authorList>
            <consortium name="Vaginal Microbiome Consortium (additional members)"/>
            <person name="Harwich M.D.Jr."/>
            <person name="Serrano M.G."/>
            <person name="Fettweis J.M."/>
            <person name="Alves J.M."/>
            <person name="Reimers M.A."/>
            <person name="Buck G.A."/>
            <person name="Jefferson K.K."/>
        </authorList>
    </citation>
    <scope>NUCLEOTIDE SEQUENCE [LARGE SCALE GENOMIC DNA]</scope>
    <source>
        <strain evidence="11 12">SN35</strain>
    </source>
</reference>
<dbReference type="SUPFAM" id="SSF51445">
    <property type="entry name" value="(Trans)glycosidases"/>
    <property type="match status" value="1"/>
</dbReference>
<dbReference type="PANTHER" id="PTHR32438:SF5">
    <property type="entry name" value="4-ALPHA-GLUCANOTRANSFERASE DPE1, CHLOROPLASTIC_AMYLOPLASTIC"/>
    <property type="match status" value="1"/>
</dbReference>
<accession>A0A0E3UU84</accession>